<dbReference type="Proteomes" id="UP001595797">
    <property type="component" value="Unassembled WGS sequence"/>
</dbReference>
<accession>A0ABV9TNE4</accession>
<name>A0ABV9TNE4_9MICC</name>
<sequence>MTPQKPYKTYAELVDIMEERGMAIPDKAAAQQRLRIVNYYRFSAYTYPFRIPHPDGASHGSVREYRSAQFQEGAHFENVVLLYDLDRKLRTILLEGVELIEVALRTKVSYTLGRTDPYGYLNGSNLHPRKILYRPDVTDIDGTRRPGPTRHESWKQRFNALVDRAAKTEDFIVHYRQKHQGALPIWVAAEVLDFGALADLYQLMDKSDQNQVASELGIKGGGELERWLIHIKPVRNHAAHHARLWNRRYSHDVPTIAPHFLLNPLPEVNHHEAARGLYYRVLLMAYLIKHIDPQSQWLKSVKTQLRKFANIKFMDACNAMGMPKDWDQETFWA</sequence>
<evidence type="ECO:0000313" key="2">
    <source>
        <dbReference type="Proteomes" id="UP001595797"/>
    </source>
</evidence>
<gene>
    <name evidence="1" type="ORF">ACFPCS_18895</name>
</gene>
<dbReference type="InterPro" id="IPR017034">
    <property type="entry name" value="Abi_system_AbiD/AbiF"/>
</dbReference>
<comment type="caution">
    <text evidence="1">The sequence shown here is derived from an EMBL/GenBank/DDBJ whole genome shotgun (WGS) entry which is preliminary data.</text>
</comment>
<dbReference type="RefSeq" id="WP_277552240.1">
    <property type="nucleotide sequence ID" value="NZ_JARAMH010000025.1"/>
</dbReference>
<proteinExistence type="predicted"/>
<dbReference type="EMBL" id="JBHSIW010000036">
    <property type="protein sequence ID" value="MFC4905627.1"/>
    <property type="molecule type" value="Genomic_DNA"/>
</dbReference>
<organism evidence="1 2">
    <name type="scientific">Kocuria oceani</name>
    <dbReference type="NCBI Taxonomy" id="988827"/>
    <lineage>
        <taxon>Bacteria</taxon>
        <taxon>Bacillati</taxon>
        <taxon>Actinomycetota</taxon>
        <taxon>Actinomycetes</taxon>
        <taxon>Micrococcales</taxon>
        <taxon>Micrococcaceae</taxon>
        <taxon>Kocuria</taxon>
    </lineage>
</organism>
<dbReference type="Pfam" id="PF07751">
    <property type="entry name" value="Abi_2"/>
    <property type="match status" value="1"/>
</dbReference>
<dbReference type="InterPro" id="IPR011664">
    <property type="entry name" value="Abi_system_AbiD/AbiF-like"/>
</dbReference>
<keyword evidence="2" id="KW-1185">Reference proteome</keyword>
<dbReference type="PIRSF" id="PIRSF034934">
    <property type="entry name" value="AbiF_AbiD"/>
    <property type="match status" value="1"/>
</dbReference>
<reference evidence="2" key="1">
    <citation type="journal article" date="2019" name="Int. J. Syst. Evol. Microbiol.">
        <title>The Global Catalogue of Microorganisms (GCM) 10K type strain sequencing project: providing services to taxonomists for standard genome sequencing and annotation.</title>
        <authorList>
            <consortium name="The Broad Institute Genomics Platform"/>
            <consortium name="The Broad Institute Genome Sequencing Center for Infectious Disease"/>
            <person name="Wu L."/>
            <person name="Ma J."/>
        </authorList>
    </citation>
    <scope>NUCLEOTIDE SEQUENCE [LARGE SCALE GENOMIC DNA]</scope>
    <source>
        <strain evidence="2">CGMCC 4.6946</strain>
    </source>
</reference>
<evidence type="ECO:0000313" key="1">
    <source>
        <dbReference type="EMBL" id="MFC4905627.1"/>
    </source>
</evidence>
<protein>
    <submittedName>
        <fullName evidence="1">Abi family protein</fullName>
    </submittedName>
</protein>